<keyword evidence="1" id="KW-0175">Coiled coil</keyword>
<feature type="compositionally biased region" description="Basic and acidic residues" evidence="2">
    <location>
        <begin position="25"/>
        <end position="39"/>
    </location>
</feature>
<dbReference type="EMBL" id="CAXAMM010042807">
    <property type="protein sequence ID" value="CAK9106863.1"/>
    <property type="molecule type" value="Genomic_DNA"/>
</dbReference>
<sequence>MSQVMCDHIDGARDQCARETILEGENGIKELTDPHRRAQSEPPRVPCRNGSELKAANDLLQNLKAEIASAEVEGADLEKQLHLQMEQKLQIIKLDAKTHELLDELAIVEAPRIPKDEAISPSMVQRMEEDLIDLHDKVAAVDISVNTAQKECQLLLMGASSKQEELYEELAAKNSEHDLLEEECDRLREEVEKLLQERQVAKKIVPTRGEQYAGESASPMLLLEAHRRRSNALLSLSESRSAKMEAVRKQQEAKDLENAARAEAKEKEVLLQQRRESLLARETALTKEWEGLNDQFEQAQKSQEAIERRRLLWGELLQKGRARHDMIQSKVECAETKASLACGEVQSASERIKALKEKLNIFESDLATALEMRGAAVNRQSIAFMVVCVVTLALSIDLLTSQF</sequence>
<comment type="caution">
    <text evidence="3">The sequence shown here is derived from an EMBL/GenBank/DDBJ whole genome shotgun (WGS) entry which is preliminary data.</text>
</comment>
<evidence type="ECO:0000313" key="4">
    <source>
        <dbReference type="Proteomes" id="UP001642464"/>
    </source>
</evidence>
<evidence type="ECO:0000313" key="3">
    <source>
        <dbReference type="EMBL" id="CAK9106863.1"/>
    </source>
</evidence>
<keyword evidence="4" id="KW-1185">Reference proteome</keyword>
<gene>
    <name evidence="3" type="ORF">SCF082_LOCUS49771</name>
</gene>
<accession>A0ABP0S3C0</accession>
<feature type="coiled-coil region" evidence="1">
    <location>
        <begin position="239"/>
        <end position="281"/>
    </location>
</feature>
<evidence type="ECO:0000256" key="2">
    <source>
        <dbReference type="SAM" id="MobiDB-lite"/>
    </source>
</evidence>
<feature type="coiled-coil region" evidence="1">
    <location>
        <begin position="53"/>
        <end position="80"/>
    </location>
</feature>
<feature type="coiled-coil region" evidence="1">
    <location>
        <begin position="345"/>
        <end position="372"/>
    </location>
</feature>
<name>A0ABP0S3C0_9DINO</name>
<organism evidence="3 4">
    <name type="scientific">Durusdinium trenchii</name>
    <dbReference type="NCBI Taxonomy" id="1381693"/>
    <lineage>
        <taxon>Eukaryota</taxon>
        <taxon>Sar</taxon>
        <taxon>Alveolata</taxon>
        <taxon>Dinophyceae</taxon>
        <taxon>Suessiales</taxon>
        <taxon>Symbiodiniaceae</taxon>
        <taxon>Durusdinium</taxon>
    </lineage>
</organism>
<reference evidence="3 4" key="1">
    <citation type="submission" date="2024-02" db="EMBL/GenBank/DDBJ databases">
        <authorList>
            <person name="Chen Y."/>
            <person name="Shah S."/>
            <person name="Dougan E. K."/>
            <person name="Thang M."/>
            <person name="Chan C."/>
        </authorList>
    </citation>
    <scope>NUCLEOTIDE SEQUENCE [LARGE SCALE GENOMIC DNA]</scope>
</reference>
<dbReference type="Proteomes" id="UP001642464">
    <property type="component" value="Unassembled WGS sequence"/>
</dbReference>
<feature type="coiled-coil region" evidence="1">
    <location>
        <begin position="163"/>
        <end position="204"/>
    </location>
</feature>
<protein>
    <submittedName>
        <fullName evidence="3">Uncharacterized protein</fullName>
    </submittedName>
</protein>
<evidence type="ECO:0000256" key="1">
    <source>
        <dbReference type="SAM" id="Coils"/>
    </source>
</evidence>
<feature type="region of interest" description="Disordered" evidence="2">
    <location>
        <begin position="25"/>
        <end position="45"/>
    </location>
</feature>
<proteinExistence type="predicted"/>